<dbReference type="RefSeq" id="XP_012823227.2">
    <property type="nucleotide sequence ID" value="XM_012967773.3"/>
</dbReference>
<dbReference type="Xenbase" id="XB-GENE-854592">
    <property type="gene designation" value="hps6"/>
</dbReference>
<dbReference type="Pfam" id="PF15702">
    <property type="entry name" value="HPS6"/>
    <property type="match status" value="1"/>
</dbReference>
<dbReference type="AGR" id="Xenbase:XB-GENE-854592"/>
<dbReference type="GO" id="GO:0005765">
    <property type="term" value="C:lysosomal membrane"/>
    <property type="evidence" value="ECO:0000318"/>
    <property type="project" value="GO_Central"/>
</dbReference>
<dbReference type="PANTHER" id="PTHR14696">
    <property type="entry name" value="HERMANSKY-PUDLAK SYNDROME 6 PROTEIN"/>
    <property type="match status" value="1"/>
</dbReference>
<dbReference type="InterPro" id="IPR046823">
    <property type="entry name" value="HPS6_N"/>
</dbReference>
<dbReference type="eggNOG" id="ENOG502QSBH">
    <property type="taxonomic scope" value="Eukaryota"/>
</dbReference>
<dbReference type="GO" id="GO:0032418">
    <property type="term" value="P:lysosome localization"/>
    <property type="evidence" value="ECO:0000318"/>
    <property type="project" value="GO_Central"/>
</dbReference>
<dbReference type="Ensembl" id="ENSXETT00000013742">
    <property type="protein sequence ID" value="ENSXETP00000013742"/>
    <property type="gene ID" value="ENSXETG00000006271"/>
</dbReference>
<organism evidence="3">
    <name type="scientific">Xenopus tropicalis</name>
    <name type="common">Western clawed frog</name>
    <name type="synonym">Silurana tropicalis</name>
    <dbReference type="NCBI Taxonomy" id="8364"/>
    <lineage>
        <taxon>Eukaryota</taxon>
        <taxon>Metazoa</taxon>
        <taxon>Chordata</taxon>
        <taxon>Craniata</taxon>
        <taxon>Vertebrata</taxon>
        <taxon>Euteleostomi</taxon>
        <taxon>Amphibia</taxon>
        <taxon>Batrachia</taxon>
        <taxon>Anura</taxon>
        <taxon>Pipoidea</taxon>
        <taxon>Pipidae</taxon>
        <taxon>Xenopodinae</taxon>
        <taxon>Xenopus</taxon>
        <taxon>Silurana</taxon>
    </lineage>
</organism>
<feature type="domain" description="BLOC-2 complex member HPS6 N-terminal" evidence="1">
    <location>
        <begin position="1"/>
        <end position="379"/>
    </location>
</feature>
<dbReference type="GO" id="GO:0031084">
    <property type="term" value="C:BLOC-2 complex"/>
    <property type="evidence" value="ECO:0000318"/>
    <property type="project" value="GO_Central"/>
</dbReference>
<evidence type="ECO:0000313" key="6">
    <source>
        <dbReference type="Xenbase" id="XB-GENE-854592"/>
    </source>
</evidence>
<dbReference type="InterPro" id="IPR046822">
    <property type="entry name" value="HPS6_C"/>
</dbReference>
<dbReference type="OMA" id="RAWPAGH"/>
<proteinExistence type="predicted"/>
<keyword evidence="4" id="KW-1185">Reference proteome</keyword>
<dbReference type="KEGG" id="xtr:100038145"/>
<dbReference type="PANTHER" id="PTHR14696:SF2">
    <property type="entry name" value="BLOC-2 COMPLEX MEMBER HPS6"/>
    <property type="match status" value="1"/>
</dbReference>
<feature type="domain" description="BLOC-2 complex member HPS6 C-terminal" evidence="2">
    <location>
        <begin position="397"/>
        <end position="783"/>
    </location>
</feature>
<dbReference type="AlphaFoldDB" id="F7E271"/>
<evidence type="ECO:0000313" key="3">
    <source>
        <dbReference type="Ensembl" id="ENSXETP00000013742"/>
    </source>
</evidence>
<reference evidence="5" key="3">
    <citation type="submission" date="2025-04" db="UniProtKB">
        <authorList>
            <consortium name="RefSeq"/>
        </authorList>
    </citation>
    <scope>IDENTIFICATION</scope>
    <source>
        <strain evidence="5">Nigerian</strain>
        <tissue evidence="5">Liver and blood</tissue>
    </source>
</reference>
<evidence type="ECO:0000313" key="5">
    <source>
        <dbReference type="RefSeq" id="XP_012823227.2"/>
    </source>
</evidence>
<sequence length="807" mass="90815">MMKFGPPQLECDFQAFGRQHVLREALHTPGSRLYHSPDGRHLFVLLPHKVLSFLRLPSQAPLSPSAYLEKSWAAHSPPLSALLFPQCVPHGWALTLLWQNGRTEIWSPPRSALSKGWELLQSLDLCNSPRARLASVCSNGESLVWCEERPPSEAKLQGPSGAKAYRHCICHRRLVWEGEQQVTLGSMNILLHHSPFFHLLSSPNHIFMVPDGNLRTNGARLLLVYSPQDERINMATITKGLIHSKSISECESDFKKLVLECLGYMASQIPVGIRSFAVTGLGELLLMDALGGVHLLHPNGMVRCIYVFDSITLTPEVRVSMQIYGATLVCAFDTVLYLIESNTGKLLEKKILSSDEVRLMNLPEVDDIHLMTKAGIYKVSSMSSVIETGKVEQVLLEMVYEEACKYYQRRSLSSAKLTVQELKKEGMFQAPIMLSSIFSNYHRAEKAKSKNYADHVNTMTNELQSCLSLEQLKAQIINIPEDVTEKYCENLIDQEIVRLLNTDLDRENLIYINFLFSLFPKAAWKSVKGTLQFHQNGDGRFIVRATVDLWKRILGPLSAGSRESSQNGVSPLFEVICESLYRFKPKWLPLFVQQAQDCSGLPWSMSNKDNCEGVPLYKRALAVVSKGKANTTANGDCDIEIDILLYSGRPQAIIQAIHMLIDLQRWERVITETQKFSQLSPIITKDIFITLLTEFVRHRHLDSYITQLCDICPEDMTPTDMLRIILQNMPDEQHLPFSCNGGTQLTVGLLRPLLNKVIQNQKAQHMKPTALTFSPSTPPETSHSFVNGDGLSPEICSVPDIYAPDSW</sequence>
<dbReference type="OrthoDB" id="8581967at2759"/>
<gene>
    <name evidence="3 5 6" type="primary">hps6</name>
</gene>
<dbReference type="GO" id="GO:0043324">
    <property type="term" value="P:pigment metabolic process involved in developmental pigmentation"/>
    <property type="evidence" value="ECO:0000315"/>
    <property type="project" value="Xenbase"/>
</dbReference>
<dbReference type="InterPro" id="IPR017218">
    <property type="entry name" value="BLOC-2_complex_Hps6_subunit"/>
</dbReference>
<dbReference type="GeneID" id="100038145"/>
<dbReference type="Bgee" id="ENSXETG00000006271">
    <property type="expression patterns" value="Expressed in 4-cell stage embryo and 13 other cell types or tissues"/>
</dbReference>
<reference evidence="3" key="2">
    <citation type="submission" date="2011-06" db="UniProtKB">
        <authorList>
            <consortium name="Ensembl"/>
        </authorList>
    </citation>
    <scope>IDENTIFICATION</scope>
</reference>
<evidence type="ECO:0000259" key="1">
    <source>
        <dbReference type="Pfam" id="PF15702"/>
    </source>
</evidence>
<protein>
    <submittedName>
        <fullName evidence="3">HPS6, biogenesis of lysosomal organelles complex 2 subunit 3</fullName>
    </submittedName>
    <submittedName>
        <fullName evidence="5">Hermansky-Pudlak syndrome 6 protein</fullName>
    </submittedName>
</protein>
<dbReference type="Proteomes" id="UP000008143">
    <property type="component" value="Chromosome 7"/>
</dbReference>
<dbReference type="HOGENOM" id="CLU_019081_0_0_1"/>
<dbReference type="GO" id="GO:0072657">
    <property type="term" value="P:protein localization to membrane"/>
    <property type="evidence" value="ECO:0000318"/>
    <property type="project" value="GO_Central"/>
</dbReference>
<dbReference type="CTD" id="79803"/>
<dbReference type="Pfam" id="PF20468">
    <property type="entry name" value="HPS6_C"/>
    <property type="match status" value="1"/>
</dbReference>
<accession>F7E271</accession>
<name>F7E271_XENTR</name>
<evidence type="ECO:0000259" key="2">
    <source>
        <dbReference type="Pfam" id="PF20468"/>
    </source>
</evidence>
<reference evidence="3" key="1">
    <citation type="journal article" date="2010" name="Science">
        <title>The genome of the Western clawed frog Xenopus tropicalis.</title>
        <authorList>
            <person name="Hellsten U."/>
            <person name="Harland R.M."/>
            <person name="Gilchrist M.J."/>
            <person name="Hendrix D."/>
            <person name="Jurka J."/>
            <person name="Kapitonov V."/>
            <person name="Ovcharenko I."/>
            <person name="Putnam N.H."/>
            <person name="Shu S."/>
            <person name="Taher L."/>
            <person name="Blitz I.L."/>
            <person name="Blumberg B."/>
            <person name="Dichmann D.S."/>
            <person name="Dubchak I."/>
            <person name="Amaya E."/>
            <person name="Detter J.C."/>
            <person name="Fletcher R."/>
            <person name="Gerhard D.S."/>
            <person name="Goodstein D."/>
            <person name="Graves T."/>
            <person name="Grigoriev I.V."/>
            <person name="Grimwood J."/>
            <person name="Kawashima T."/>
            <person name="Lindquist E."/>
            <person name="Lucas S.M."/>
            <person name="Mead P.E."/>
            <person name="Mitros T."/>
            <person name="Ogino H."/>
            <person name="Ohta Y."/>
            <person name="Poliakov A.V."/>
            <person name="Pollet N."/>
            <person name="Robert J."/>
            <person name="Salamov A."/>
            <person name="Sater A.K."/>
            <person name="Schmutz J."/>
            <person name="Terry A."/>
            <person name="Vize P.D."/>
            <person name="Warren W.C."/>
            <person name="Wells D."/>
            <person name="Wills A."/>
            <person name="Wilson R.K."/>
            <person name="Zimmerman L.B."/>
            <person name="Zorn A.M."/>
            <person name="Grainger R."/>
            <person name="Grammer T."/>
            <person name="Khokha M.K."/>
            <person name="Richardson P.M."/>
            <person name="Rokhsar D.S."/>
        </authorList>
    </citation>
    <scope>NUCLEOTIDE SEQUENCE [LARGE SCALE GENOMIC DNA]</scope>
    <source>
        <strain evidence="3">Nigerian</strain>
    </source>
</reference>
<evidence type="ECO:0000313" key="4">
    <source>
        <dbReference type="Proteomes" id="UP000008143"/>
    </source>
</evidence>
<dbReference type="GeneTree" id="ENSGT00390000001546"/>